<dbReference type="EMBL" id="CP031124">
    <property type="protein sequence ID" value="AXF86421.1"/>
    <property type="molecule type" value="Genomic_DNA"/>
</dbReference>
<keyword evidence="4" id="KW-1185">Reference proteome</keyword>
<organism evidence="3 4">
    <name type="scientific">Ephemeroptericola cinctiostellae</name>
    <dbReference type="NCBI Taxonomy" id="2268024"/>
    <lineage>
        <taxon>Bacteria</taxon>
        <taxon>Pseudomonadati</taxon>
        <taxon>Pseudomonadota</taxon>
        <taxon>Betaproteobacteria</taxon>
        <taxon>Burkholderiales</taxon>
        <taxon>Burkholderiaceae</taxon>
        <taxon>Ephemeroptericola</taxon>
    </lineage>
</organism>
<gene>
    <name evidence="3" type="ORF">DTO96_102175</name>
</gene>
<accession>A0A345DDI3</accession>
<dbReference type="KEGG" id="hyf:DTO96_102175"/>
<proteinExistence type="predicted"/>
<keyword evidence="1" id="KW-0175">Coiled coil</keyword>
<feature type="coiled-coil region" evidence="1">
    <location>
        <begin position="172"/>
        <end position="213"/>
    </location>
</feature>
<evidence type="ECO:0000256" key="1">
    <source>
        <dbReference type="SAM" id="Coils"/>
    </source>
</evidence>
<evidence type="ECO:0000313" key="4">
    <source>
        <dbReference type="Proteomes" id="UP000252182"/>
    </source>
</evidence>
<sequence>MQTEKNNVFAAIDDEPNDAAGVLAVQEVKPARFELTELETSLAQEMDLDLSGDVHHLVHIATQATNQALTLVVESGLLLIAAHSKLTDAERSASGKFTTNGLRELLDEAGLPHQRAYEAMSMAKYAASLPPEQRAEMLALPKTKVMLLAQADPEVVADLFGDEDMDITAISVRELKQRIREEKAARAQSTVELKKAESENEKLQRQLDAATKSRADSSDIVPPHVSDIRLETAALYKKAELSINGIAQLTPDIHLLDGEWALSSARSAFAALQGLIAQAKGAAAELHRAYGADLDGDHSTLERLTQKELFKCATEYKELIGEHEHEAALREYERDLDKPKGKGRPKAAPTKD</sequence>
<reference evidence="4" key="1">
    <citation type="submission" date="2018-07" db="EMBL/GenBank/DDBJ databases">
        <authorList>
            <person name="Kim H."/>
        </authorList>
    </citation>
    <scope>NUCLEOTIDE SEQUENCE [LARGE SCALE GENOMIC DNA]</scope>
    <source>
        <strain evidence="4">F02</strain>
    </source>
</reference>
<evidence type="ECO:0000313" key="3">
    <source>
        <dbReference type="EMBL" id="AXF86421.1"/>
    </source>
</evidence>
<dbReference type="Proteomes" id="UP000252182">
    <property type="component" value="Chromosome"/>
</dbReference>
<dbReference type="RefSeq" id="WP_114563499.1">
    <property type="nucleotide sequence ID" value="NZ_CP031124.1"/>
</dbReference>
<evidence type="ECO:0000256" key="2">
    <source>
        <dbReference type="SAM" id="MobiDB-lite"/>
    </source>
</evidence>
<dbReference type="AlphaFoldDB" id="A0A345DDI3"/>
<feature type="compositionally biased region" description="Basic and acidic residues" evidence="2">
    <location>
        <begin position="330"/>
        <end position="340"/>
    </location>
</feature>
<protein>
    <submittedName>
        <fullName evidence="3">Uncharacterized protein</fullName>
    </submittedName>
</protein>
<feature type="region of interest" description="Disordered" evidence="2">
    <location>
        <begin position="330"/>
        <end position="352"/>
    </location>
</feature>
<name>A0A345DDI3_9BURK</name>
<dbReference type="OrthoDB" id="9150509at2"/>